<organism evidence="1 2">
    <name type="scientific">Psophocarpus tetragonolobus</name>
    <name type="common">Winged bean</name>
    <name type="synonym">Dolichos tetragonolobus</name>
    <dbReference type="NCBI Taxonomy" id="3891"/>
    <lineage>
        <taxon>Eukaryota</taxon>
        <taxon>Viridiplantae</taxon>
        <taxon>Streptophyta</taxon>
        <taxon>Embryophyta</taxon>
        <taxon>Tracheophyta</taxon>
        <taxon>Spermatophyta</taxon>
        <taxon>Magnoliopsida</taxon>
        <taxon>eudicotyledons</taxon>
        <taxon>Gunneridae</taxon>
        <taxon>Pentapetalae</taxon>
        <taxon>rosids</taxon>
        <taxon>fabids</taxon>
        <taxon>Fabales</taxon>
        <taxon>Fabaceae</taxon>
        <taxon>Papilionoideae</taxon>
        <taxon>50 kb inversion clade</taxon>
        <taxon>NPAAA clade</taxon>
        <taxon>indigoferoid/millettioid clade</taxon>
        <taxon>Phaseoleae</taxon>
        <taxon>Psophocarpus</taxon>
    </lineage>
</organism>
<dbReference type="Proteomes" id="UP001386955">
    <property type="component" value="Unassembled WGS sequence"/>
</dbReference>
<evidence type="ECO:0000313" key="1">
    <source>
        <dbReference type="EMBL" id="KAK7392243.1"/>
    </source>
</evidence>
<gene>
    <name evidence="1" type="ORF">VNO78_20675</name>
</gene>
<dbReference type="EMBL" id="JAYMYS010000005">
    <property type="protein sequence ID" value="KAK7392243.1"/>
    <property type="molecule type" value="Genomic_DNA"/>
</dbReference>
<sequence>MEKAIGGGKYQPSHVYMYELILVNANLLRHLRLYNFDFEFECWFCPAEMLQCLNRDIVGAEEAMFREVEQVRVGG</sequence>
<proteinExistence type="predicted"/>
<accession>A0AAN9XHP9</accession>
<name>A0AAN9XHP9_PSOTE</name>
<comment type="caution">
    <text evidence="1">The sequence shown here is derived from an EMBL/GenBank/DDBJ whole genome shotgun (WGS) entry which is preliminary data.</text>
</comment>
<keyword evidence="2" id="KW-1185">Reference proteome</keyword>
<dbReference type="AlphaFoldDB" id="A0AAN9XHP9"/>
<reference evidence="1 2" key="1">
    <citation type="submission" date="2024-01" db="EMBL/GenBank/DDBJ databases">
        <title>The genomes of 5 underutilized Papilionoideae crops provide insights into root nodulation and disease resistanc.</title>
        <authorList>
            <person name="Jiang F."/>
        </authorList>
    </citation>
    <scope>NUCLEOTIDE SEQUENCE [LARGE SCALE GENOMIC DNA]</scope>
    <source>
        <strain evidence="1">DUOXIRENSHENG_FW03</strain>
        <tissue evidence="1">Leaves</tissue>
    </source>
</reference>
<evidence type="ECO:0000313" key="2">
    <source>
        <dbReference type="Proteomes" id="UP001386955"/>
    </source>
</evidence>
<protein>
    <submittedName>
        <fullName evidence="1">Uncharacterized protein</fullName>
    </submittedName>
</protein>